<dbReference type="Ensembl" id="ENSPNAT00000027929.2">
    <property type="protein sequence ID" value="ENSPNAP00000018631.1"/>
    <property type="gene ID" value="ENSPNAG00000005946.2"/>
</dbReference>
<sequence length="455" mass="51243">MEELSVMGCSQFNVELKTLVDALLRDVCALAARWSAALQQQISASHSENQELRRRLHLLEETLSHRTRRESVAHPDTLDQLPEPDCECAKNTNMETERTDIKAGQWRRIKEEEVEISVTGRAVHRLDASHIDELHTTTDAEENCQLSELKTEIEGSVEPEIQEPESERNVDDSEDDAQDCLVVDEECDAEDGHGHLSPPKTEEEDGERDEEQEQFGTLPLLISDLQHNSIPLPNNSTSSDCSMFVMLEGNTNVSTTDLNDQYSDLAGRASGPSNSKKQKGPRYICNICGKSLSSKYSLTVHFTMHTGDRPYACTQCGKRFVNRTNLQIHQNIHTGAKPYVCTLCPKSFADPSPFGRHMRMHSRELQQSIHSPKCQFICNICGKSLSTKQGLSYHITMHTGERPYTCTWCGKSFVQKHNLKIHQNIHTGAKPYACTLCPKSFADPSSLKKHKRMHV</sequence>
<keyword evidence="6 12" id="KW-0863">Zinc-finger</keyword>
<keyword evidence="10" id="KW-0804">Transcription</keyword>
<dbReference type="GO" id="GO:0005634">
    <property type="term" value="C:nucleus"/>
    <property type="evidence" value="ECO:0007669"/>
    <property type="project" value="UniProtKB-SubCell"/>
</dbReference>
<feature type="domain" description="C2H2-type" evidence="15">
    <location>
        <begin position="432"/>
        <end position="455"/>
    </location>
</feature>
<dbReference type="FunFam" id="3.30.160.60:FF:000358">
    <property type="entry name" value="zinc finger protein 24"/>
    <property type="match status" value="1"/>
</dbReference>
<evidence type="ECO:0000256" key="10">
    <source>
        <dbReference type="ARBA" id="ARBA00023163"/>
    </source>
</evidence>
<dbReference type="SUPFAM" id="SSF57667">
    <property type="entry name" value="beta-beta-alpha zinc fingers"/>
    <property type="match status" value="4"/>
</dbReference>
<dbReference type="SMART" id="SM00355">
    <property type="entry name" value="ZnF_C2H2"/>
    <property type="match status" value="6"/>
</dbReference>
<dbReference type="PROSITE" id="PS50157">
    <property type="entry name" value="ZINC_FINGER_C2H2_2"/>
    <property type="match status" value="6"/>
</dbReference>
<accession>A0A3B4D674</accession>
<dbReference type="GO" id="GO:0008270">
    <property type="term" value="F:zinc ion binding"/>
    <property type="evidence" value="ECO:0007669"/>
    <property type="project" value="UniProtKB-KW"/>
</dbReference>
<dbReference type="STRING" id="42514.ENSPNAP00000018631"/>
<organism evidence="16 17">
    <name type="scientific">Pygocentrus nattereri</name>
    <name type="common">Red-bellied piranha</name>
    <dbReference type="NCBI Taxonomy" id="42514"/>
    <lineage>
        <taxon>Eukaryota</taxon>
        <taxon>Metazoa</taxon>
        <taxon>Chordata</taxon>
        <taxon>Craniata</taxon>
        <taxon>Vertebrata</taxon>
        <taxon>Euteleostomi</taxon>
        <taxon>Actinopterygii</taxon>
        <taxon>Neopterygii</taxon>
        <taxon>Teleostei</taxon>
        <taxon>Ostariophysi</taxon>
        <taxon>Characiformes</taxon>
        <taxon>Characoidei</taxon>
        <taxon>Pygocentrus</taxon>
    </lineage>
</organism>
<evidence type="ECO:0000256" key="14">
    <source>
        <dbReference type="SAM" id="MobiDB-lite"/>
    </source>
</evidence>
<dbReference type="FunFam" id="3.30.160.60:FF:002274">
    <property type="entry name" value="Zinc finger protein 432"/>
    <property type="match status" value="1"/>
</dbReference>
<reference evidence="16" key="2">
    <citation type="submission" date="2025-08" db="UniProtKB">
        <authorList>
            <consortium name="Ensembl"/>
        </authorList>
    </citation>
    <scope>IDENTIFICATION</scope>
</reference>
<dbReference type="InterPro" id="IPR036236">
    <property type="entry name" value="Znf_C2H2_sf"/>
</dbReference>
<evidence type="ECO:0000256" key="4">
    <source>
        <dbReference type="ARBA" id="ARBA00022723"/>
    </source>
</evidence>
<evidence type="ECO:0000313" key="17">
    <source>
        <dbReference type="Proteomes" id="UP001501920"/>
    </source>
</evidence>
<proteinExistence type="inferred from homology"/>
<feature type="region of interest" description="Disordered" evidence="14">
    <location>
        <begin position="151"/>
        <end position="213"/>
    </location>
</feature>
<keyword evidence="5" id="KW-0677">Repeat</keyword>
<dbReference type="Gene3D" id="3.30.160.60">
    <property type="entry name" value="Classic Zinc Finger"/>
    <property type="match status" value="6"/>
</dbReference>
<dbReference type="FunFam" id="3.30.160.60:FF:000100">
    <property type="entry name" value="Zinc finger 45-like"/>
    <property type="match status" value="1"/>
</dbReference>
<keyword evidence="9" id="KW-0238">DNA-binding</keyword>
<feature type="domain" description="C2H2-type" evidence="15">
    <location>
        <begin position="376"/>
        <end position="403"/>
    </location>
</feature>
<feature type="domain" description="C2H2-type" evidence="15">
    <location>
        <begin position="311"/>
        <end position="338"/>
    </location>
</feature>
<evidence type="ECO:0000256" key="6">
    <source>
        <dbReference type="ARBA" id="ARBA00022771"/>
    </source>
</evidence>
<evidence type="ECO:0000256" key="8">
    <source>
        <dbReference type="ARBA" id="ARBA00023015"/>
    </source>
</evidence>
<dbReference type="GO" id="GO:0010468">
    <property type="term" value="P:regulation of gene expression"/>
    <property type="evidence" value="ECO:0007669"/>
    <property type="project" value="TreeGrafter"/>
</dbReference>
<keyword evidence="8" id="KW-0805">Transcription regulation</keyword>
<keyword evidence="17" id="KW-1185">Reference proteome</keyword>
<comment type="function">
    <text evidence="1">May be involved in transcriptional regulation.</text>
</comment>
<dbReference type="RefSeq" id="XP_017562347.1">
    <property type="nucleotide sequence ID" value="XM_017706858.2"/>
</dbReference>
<evidence type="ECO:0000259" key="15">
    <source>
        <dbReference type="PROSITE" id="PS50157"/>
    </source>
</evidence>
<dbReference type="InterPro" id="IPR013087">
    <property type="entry name" value="Znf_C2H2_type"/>
</dbReference>
<feature type="compositionally biased region" description="Acidic residues" evidence="14">
    <location>
        <begin position="202"/>
        <end position="213"/>
    </location>
</feature>
<dbReference type="PROSITE" id="PS00028">
    <property type="entry name" value="ZINC_FINGER_C2H2_1"/>
    <property type="match status" value="6"/>
</dbReference>
<dbReference type="OrthoDB" id="9439903at2759"/>
<feature type="domain" description="C2H2-type" evidence="15">
    <location>
        <begin position="283"/>
        <end position="310"/>
    </location>
</feature>
<name>A0A3B4D674_PYGNA</name>
<reference evidence="16 17" key="1">
    <citation type="submission" date="2020-10" db="EMBL/GenBank/DDBJ databases">
        <title>Pygocentrus nattereri (red-bellied piranha) genome, fPygNat1, primary haplotype.</title>
        <authorList>
            <person name="Myers G."/>
            <person name="Meyer A."/>
            <person name="Karagic N."/>
            <person name="Pippel M."/>
            <person name="Winkler S."/>
            <person name="Tracey A."/>
            <person name="Wood J."/>
            <person name="Formenti G."/>
            <person name="Howe K."/>
            <person name="Fedrigo O."/>
            <person name="Jarvis E.D."/>
        </authorList>
    </citation>
    <scope>NUCLEOTIDE SEQUENCE [LARGE SCALE GENOMIC DNA]</scope>
</reference>
<dbReference type="PANTHER" id="PTHR16515:SF49">
    <property type="entry name" value="GASTRULA ZINC FINGER PROTEIN XLCGF49.1-LIKE-RELATED"/>
    <property type="match status" value="1"/>
</dbReference>
<keyword evidence="11" id="KW-0539">Nucleus</keyword>
<dbReference type="GeneID" id="108432764"/>
<dbReference type="FunFam" id="3.30.160.60:FF:000060">
    <property type="entry name" value="zinc finger protein 436"/>
    <property type="match status" value="1"/>
</dbReference>
<evidence type="ECO:0000313" key="16">
    <source>
        <dbReference type="Ensembl" id="ENSPNAP00000018631.1"/>
    </source>
</evidence>
<evidence type="ECO:0000256" key="3">
    <source>
        <dbReference type="ARBA" id="ARBA00006991"/>
    </source>
</evidence>
<feature type="domain" description="C2H2-type" evidence="15">
    <location>
        <begin position="404"/>
        <end position="431"/>
    </location>
</feature>
<feature type="coiled-coil region" evidence="13">
    <location>
        <begin position="35"/>
        <end position="69"/>
    </location>
</feature>
<dbReference type="Proteomes" id="UP001501920">
    <property type="component" value="Chromosome 3"/>
</dbReference>
<evidence type="ECO:0000256" key="5">
    <source>
        <dbReference type="ARBA" id="ARBA00022737"/>
    </source>
</evidence>
<comment type="similarity">
    <text evidence="3">Belongs to the krueppel C2H2-type zinc-finger protein family.</text>
</comment>
<comment type="subcellular location">
    <subcellularLocation>
        <location evidence="2">Nucleus</location>
    </subcellularLocation>
</comment>
<protein>
    <recommendedName>
        <fullName evidence="15">C2H2-type domain-containing protein</fullName>
    </recommendedName>
</protein>
<evidence type="ECO:0000256" key="11">
    <source>
        <dbReference type="ARBA" id="ARBA00023242"/>
    </source>
</evidence>
<dbReference type="GeneTree" id="ENSGT01150000286918"/>
<keyword evidence="7" id="KW-0862">Zinc</keyword>
<dbReference type="GO" id="GO:0003677">
    <property type="term" value="F:DNA binding"/>
    <property type="evidence" value="ECO:0007669"/>
    <property type="project" value="UniProtKB-KW"/>
</dbReference>
<evidence type="ECO:0000256" key="2">
    <source>
        <dbReference type="ARBA" id="ARBA00004123"/>
    </source>
</evidence>
<evidence type="ECO:0000256" key="13">
    <source>
        <dbReference type="SAM" id="Coils"/>
    </source>
</evidence>
<feature type="compositionally biased region" description="Acidic residues" evidence="14">
    <location>
        <begin position="155"/>
        <end position="164"/>
    </location>
</feature>
<dbReference type="Pfam" id="PF00096">
    <property type="entry name" value="zf-C2H2"/>
    <property type="match status" value="5"/>
</dbReference>
<keyword evidence="13" id="KW-0175">Coiled coil</keyword>
<evidence type="ECO:0000256" key="9">
    <source>
        <dbReference type="ARBA" id="ARBA00023125"/>
    </source>
</evidence>
<feature type="compositionally biased region" description="Acidic residues" evidence="14">
    <location>
        <begin position="172"/>
        <end position="189"/>
    </location>
</feature>
<dbReference type="FunFam" id="3.30.160.60:FF:000690">
    <property type="entry name" value="Zinc finger protein 354C"/>
    <property type="match status" value="1"/>
</dbReference>
<dbReference type="Pfam" id="PF13894">
    <property type="entry name" value="zf-C2H2_4"/>
    <property type="match status" value="1"/>
</dbReference>
<dbReference type="PANTHER" id="PTHR16515">
    <property type="entry name" value="PR DOMAIN ZINC FINGER PROTEIN"/>
    <property type="match status" value="1"/>
</dbReference>
<evidence type="ECO:0000256" key="7">
    <source>
        <dbReference type="ARBA" id="ARBA00022833"/>
    </source>
</evidence>
<keyword evidence="4" id="KW-0479">Metal-binding</keyword>
<evidence type="ECO:0000256" key="1">
    <source>
        <dbReference type="ARBA" id="ARBA00003767"/>
    </source>
</evidence>
<dbReference type="AlphaFoldDB" id="A0A3B4D674"/>
<reference evidence="16" key="3">
    <citation type="submission" date="2025-09" db="UniProtKB">
        <authorList>
            <consortium name="Ensembl"/>
        </authorList>
    </citation>
    <scope>IDENTIFICATION</scope>
</reference>
<evidence type="ECO:0000256" key="12">
    <source>
        <dbReference type="PROSITE-ProRule" id="PRU00042"/>
    </source>
</evidence>
<dbReference type="InterPro" id="IPR050331">
    <property type="entry name" value="Zinc_finger"/>
</dbReference>
<feature type="domain" description="C2H2-type" evidence="15">
    <location>
        <begin position="339"/>
        <end position="366"/>
    </location>
</feature>